<organism evidence="3 4">
    <name type="scientific">Cupriavidus neocaledonicus</name>
    <dbReference type="NCBI Taxonomy" id="1040979"/>
    <lineage>
        <taxon>Bacteria</taxon>
        <taxon>Pseudomonadati</taxon>
        <taxon>Pseudomonadota</taxon>
        <taxon>Betaproteobacteria</taxon>
        <taxon>Burkholderiales</taxon>
        <taxon>Burkholderiaceae</taxon>
        <taxon>Cupriavidus</taxon>
    </lineage>
</organism>
<reference evidence="4 5" key="1">
    <citation type="submission" date="2018-01" db="EMBL/GenBank/DDBJ databases">
        <authorList>
            <person name="Clerissi C."/>
        </authorList>
    </citation>
    <scope>NUCLEOTIDE SEQUENCE [LARGE SCALE GENOMIC DNA]</scope>
    <source>
        <strain evidence="2">Cupriavidus taiwanensis STM 6082</strain>
        <strain evidence="3">Cupriavidus taiwanensis STM 6160</strain>
    </source>
</reference>
<dbReference type="Proteomes" id="UP000256710">
    <property type="component" value="Unassembled WGS sequence"/>
</dbReference>
<evidence type="ECO:0000313" key="2">
    <source>
        <dbReference type="EMBL" id="SOZ37369.1"/>
    </source>
</evidence>
<evidence type="ECO:0000256" key="1">
    <source>
        <dbReference type="SAM" id="MobiDB-lite"/>
    </source>
</evidence>
<evidence type="ECO:0000313" key="3">
    <source>
        <dbReference type="EMBL" id="SPD45945.1"/>
    </source>
</evidence>
<proteinExistence type="predicted"/>
<dbReference type="EMBL" id="OFTC01000028">
    <property type="protein sequence ID" value="SOZ37369.1"/>
    <property type="molecule type" value="Genomic_DNA"/>
</dbReference>
<evidence type="ECO:0000313" key="5">
    <source>
        <dbReference type="Proteomes" id="UP000256710"/>
    </source>
</evidence>
<gene>
    <name evidence="2" type="ORF">CBM2605_A60613</name>
    <name evidence="3" type="ORF">CBM2607_10882</name>
</gene>
<keyword evidence="5" id="KW-1185">Reference proteome</keyword>
<dbReference type="EMBL" id="LT984806">
    <property type="protein sequence ID" value="SPD45945.1"/>
    <property type="molecule type" value="Genomic_DNA"/>
</dbReference>
<accession>A0A375H3V8</accession>
<dbReference type="AlphaFoldDB" id="A0A375H3V8"/>
<dbReference type="Proteomes" id="UP000255168">
    <property type="component" value="Chromosome I"/>
</dbReference>
<feature type="compositionally biased region" description="Basic residues" evidence="1">
    <location>
        <begin position="7"/>
        <end position="17"/>
    </location>
</feature>
<sequence length="31" mass="3531">MGDPTAHGKHYLRRHSKSFTAADKSMHHNVI</sequence>
<evidence type="ECO:0000313" key="4">
    <source>
        <dbReference type="Proteomes" id="UP000255168"/>
    </source>
</evidence>
<name>A0A375H3V8_9BURK</name>
<protein>
    <submittedName>
        <fullName evidence="3">Uncharacterized protein</fullName>
    </submittedName>
</protein>
<feature type="region of interest" description="Disordered" evidence="1">
    <location>
        <begin position="1"/>
        <end position="31"/>
    </location>
</feature>